<dbReference type="Proteomes" id="UP000250572">
    <property type="component" value="Unassembled WGS sequence"/>
</dbReference>
<keyword evidence="6 14" id="KW-0460">Magnesium</keyword>
<evidence type="ECO:0000256" key="10">
    <source>
        <dbReference type="ARBA" id="ARBA00023163"/>
    </source>
</evidence>
<dbReference type="PANTHER" id="PTHR10190">
    <property type="entry name" value="EYES ABSENT"/>
    <property type="match status" value="1"/>
</dbReference>
<sequence length="662" mass="71334">MTPLGPLNSYRGLRAATECRMEIGSQVKKSHSESHVPDPSDARIFFVCVSFKNCGSSYCSLPSILTSVRSMEMQDLASPHNRVGAGDSTGSKLDKSNLGSPSITTNGTGGESMTVLNTADWLLGCSSPPPASGSKDYVKTEPLNSSDTVTTTGDTALDTYAGSVITSSGYSPRSAHQYSPSLYPSKPYPHILSTPPAPAMPTYAGQPQFSSMQQSTVYTAYSQTGQAYGLSTYDLGVMLPGIKTESSLTQSQSPLQTGLSYSPGFTTPQPGQTAYSPYQMPGSSFTPSSGLYATNNSVSNPANYTATQQDYPSYTTFGQNQYAQYYSPSTYGSYMTSNSVDGTSSTAAYQLQDPAPAMTGQAAEIHPGDFDTVQSPSTPIKELDDRACRSGGSKSRGRGRKNNPSPPPDSDLERVFVWDLDETIIVFHSLLTGSYAQKYGKDPPMAVTLGLRMEEMIFNMADTHLFFNDLEECDQVHIDDVSSDDNGQDLSFATDGFHAAATSANLCLATGVRGGVDWMRKLAFRYRRVKELYSTYKNNVGGLLGPAKRDAWLQLRAEVEALTDSWLTHALKSLSIISSRSNCVNVLVTTTQLIPALAKVLLYSLGSVFPIENIYSATKIGKESCFERIVSRFGTNITYVVIGDGKDEEHAASQEKRVALSA</sequence>
<feature type="active site" description="Proton donor" evidence="13">
    <location>
        <position position="421"/>
    </location>
</feature>
<evidence type="ECO:0000256" key="5">
    <source>
        <dbReference type="ARBA" id="ARBA00022801"/>
    </source>
</evidence>
<feature type="compositionally biased region" description="Polar residues" evidence="16">
    <location>
        <begin position="97"/>
        <end position="106"/>
    </location>
</feature>
<evidence type="ECO:0000256" key="15">
    <source>
        <dbReference type="RuleBase" id="RU362036"/>
    </source>
</evidence>
<evidence type="ECO:0000256" key="11">
    <source>
        <dbReference type="ARBA" id="ARBA00023242"/>
    </source>
</evidence>
<comment type="subcellular location">
    <subcellularLocation>
        <location evidence="1">Nucleus</location>
    </subcellularLocation>
</comment>
<dbReference type="SFLD" id="SFLDS00003">
    <property type="entry name" value="Haloacid_Dehalogenase"/>
    <property type="match status" value="1"/>
</dbReference>
<dbReference type="GO" id="GO:0005634">
    <property type="term" value="C:nucleus"/>
    <property type="evidence" value="ECO:0007669"/>
    <property type="project" value="UniProtKB-SubCell"/>
</dbReference>
<dbReference type="STRING" id="33528.ENSGAFP00000005462"/>
<dbReference type="Pfam" id="PF00702">
    <property type="entry name" value="Hydrolase"/>
    <property type="match status" value="1"/>
</dbReference>
<keyword evidence="10" id="KW-0804">Transcription</keyword>
<evidence type="ECO:0000256" key="7">
    <source>
        <dbReference type="ARBA" id="ARBA00022912"/>
    </source>
</evidence>
<comment type="catalytic activity">
    <reaction evidence="12 15">
        <text>O-phospho-L-tyrosyl-[protein] + H2O = L-tyrosyl-[protein] + phosphate</text>
        <dbReference type="Rhea" id="RHEA:10684"/>
        <dbReference type="Rhea" id="RHEA-COMP:10136"/>
        <dbReference type="Rhea" id="RHEA-COMP:20101"/>
        <dbReference type="ChEBI" id="CHEBI:15377"/>
        <dbReference type="ChEBI" id="CHEBI:43474"/>
        <dbReference type="ChEBI" id="CHEBI:46858"/>
        <dbReference type="ChEBI" id="CHEBI:61978"/>
        <dbReference type="EC" id="3.1.3.48"/>
    </reaction>
</comment>
<feature type="active site" description="Nucleophile" evidence="13">
    <location>
        <position position="419"/>
    </location>
</feature>
<keyword evidence="18" id="KW-1185">Reference proteome</keyword>
<keyword evidence="7 15" id="KW-0904">Protein phosphatase</keyword>
<dbReference type="InterPro" id="IPR006545">
    <property type="entry name" value="EYA_dom"/>
</dbReference>
<evidence type="ECO:0000256" key="16">
    <source>
        <dbReference type="SAM" id="MobiDB-lite"/>
    </source>
</evidence>
<evidence type="ECO:0000313" key="17">
    <source>
        <dbReference type="EMBL" id="PWA27338.1"/>
    </source>
</evidence>
<evidence type="ECO:0000256" key="3">
    <source>
        <dbReference type="ARBA" id="ARBA00022473"/>
    </source>
</evidence>
<dbReference type="GO" id="GO:0045739">
    <property type="term" value="P:positive regulation of DNA repair"/>
    <property type="evidence" value="ECO:0007669"/>
    <property type="project" value="TreeGrafter"/>
</dbReference>
<keyword evidence="9" id="KW-0010">Activator</keyword>
<keyword evidence="5 15" id="KW-0378">Hydrolase</keyword>
<comment type="similarity">
    <text evidence="2 15">Belongs to the HAD-like hydrolase superfamily. EYA family.</text>
</comment>
<dbReference type="GO" id="GO:0030154">
    <property type="term" value="P:cell differentiation"/>
    <property type="evidence" value="ECO:0007669"/>
    <property type="project" value="TreeGrafter"/>
</dbReference>
<dbReference type="GO" id="GO:0046872">
    <property type="term" value="F:metal ion binding"/>
    <property type="evidence" value="ECO:0007669"/>
    <property type="project" value="UniProtKB-KW"/>
</dbReference>
<evidence type="ECO:0000256" key="6">
    <source>
        <dbReference type="ARBA" id="ARBA00022842"/>
    </source>
</evidence>
<keyword evidence="11" id="KW-0539">Nucleus</keyword>
<dbReference type="GO" id="GO:0004725">
    <property type="term" value="F:protein tyrosine phosphatase activity"/>
    <property type="evidence" value="ECO:0007669"/>
    <property type="project" value="UniProtKB-EC"/>
</dbReference>
<keyword evidence="3" id="KW-0217">Developmental protein</keyword>
<evidence type="ECO:0000256" key="14">
    <source>
        <dbReference type="PIRSR" id="PIRSR628472-2"/>
    </source>
</evidence>
<gene>
    <name evidence="17" type="ORF">CCH79_00000037</name>
</gene>
<comment type="cofactor">
    <cofactor evidence="14 15">
        <name>Mg(2+)</name>
        <dbReference type="ChEBI" id="CHEBI:18420"/>
    </cofactor>
    <text evidence="14 15">Binds 1 Mg(2+) ion per subunit.</text>
</comment>
<dbReference type="FunFam" id="3.40.50.12350:FF:000001">
    <property type="entry name" value="Eyes absent homolog"/>
    <property type="match status" value="1"/>
</dbReference>
<dbReference type="EMBL" id="NHOQ01001000">
    <property type="protein sequence ID" value="PWA27338.1"/>
    <property type="molecule type" value="Genomic_DNA"/>
</dbReference>
<proteinExistence type="inferred from homology"/>
<dbReference type="Gene3D" id="3.40.50.12350">
    <property type="match status" value="1"/>
</dbReference>
<dbReference type="InterPro" id="IPR028472">
    <property type="entry name" value="EYA"/>
</dbReference>
<dbReference type="SFLD" id="SFLDG01129">
    <property type="entry name" value="C1.5:_HAD__Beta-PGM__Phosphata"/>
    <property type="match status" value="1"/>
</dbReference>
<name>A0A315VUV3_GAMAF</name>
<keyword evidence="8 15" id="KW-0805">Transcription regulation</keyword>
<accession>A0A315VUV3</accession>
<evidence type="ECO:0000256" key="12">
    <source>
        <dbReference type="ARBA" id="ARBA00051722"/>
    </source>
</evidence>
<feature type="region of interest" description="Disordered" evidence="16">
    <location>
        <begin position="367"/>
        <end position="412"/>
    </location>
</feature>
<feature type="region of interest" description="Disordered" evidence="16">
    <location>
        <begin position="248"/>
        <end position="280"/>
    </location>
</feature>
<feature type="region of interest" description="Disordered" evidence="16">
    <location>
        <begin position="77"/>
        <end position="111"/>
    </location>
</feature>
<dbReference type="EC" id="3.1.3.48" evidence="15"/>
<feature type="compositionally biased region" description="Polar residues" evidence="16">
    <location>
        <begin position="263"/>
        <end position="280"/>
    </location>
</feature>
<keyword evidence="4 14" id="KW-0479">Metal-binding</keyword>
<feature type="binding site" evidence="14">
    <location>
        <position position="419"/>
    </location>
    <ligand>
        <name>Mg(2+)</name>
        <dbReference type="ChEBI" id="CHEBI:18420"/>
    </ligand>
</feature>
<feature type="compositionally biased region" description="Low complexity" evidence="16">
    <location>
        <begin position="248"/>
        <end position="260"/>
    </location>
</feature>
<feature type="binding site" evidence="14">
    <location>
        <position position="644"/>
    </location>
    <ligand>
        <name>Mg(2+)</name>
        <dbReference type="ChEBI" id="CHEBI:18420"/>
    </ligand>
</feature>
<feature type="binding site" evidence="14">
    <location>
        <position position="421"/>
    </location>
    <ligand>
        <name>Mg(2+)</name>
        <dbReference type="ChEBI" id="CHEBI:18420"/>
    </ligand>
</feature>
<dbReference type="AlphaFoldDB" id="A0A315VUV3"/>
<dbReference type="InterPro" id="IPR038102">
    <property type="entry name" value="EYA_dom_sf"/>
</dbReference>
<organism evidence="17 18">
    <name type="scientific">Gambusia affinis</name>
    <name type="common">Western mosquitofish</name>
    <name type="synonym">Heterandria affinis</name>
    <dbReference type="NCBI Taxonomy" id="33528"/>
    <lineage>
        <taxon>Eukaryota</taxon>
        <taxon>Metazoa</taxon>
        <taxon>Chordata</taxon>
        <taxon>Craniata</taxon>
        <taxon>Vertebrata</taxon>
        <taxon>Euteleostomi</taxon>
        <taxon>Actinopterygii</taxon>
        <taxon>Neopterygii</taxon>
        <taxon>Teleostei</taxon>
        <taxon>Neoteleostei</taxon>
        <taxon>Acanthomorphata</taxon>
        <taxon>Ovalentaria</taxon>
        <taxon>Atherinomorphae</taxon>
        <taxon>Cyprinodontiformes</taxon>
        <taxon>Poeciliidae</taxon>
        <taxon>Poeciliinae</taxon>
        <taxon>Gambusia</taxon>
    </lineage>
</organism>
<dbReference type="InterPro" id="IPR042577">
    <property type="entry name" value="EYA_dom_metazoan"/>
</dbReference>
<evidence type="ECO:0000256" key="8">
    <source>
        <dbReference type="ARBA" id="ARBA00023015"/>
    </source>
</evidence>
<evidence type="ECO:0000256" key="2">
    <source>
        <dbReference type="ARBA" id="ARBA00010501"/>
    </source>
</evidence>
<evidence type="ECO:0000256" key="13">
    <source>
        <dbReference type="PIRSR" id="PIRSR628472-1"/>
    </source>
</evidence>
<evidence type="ECO:0000256" key="1">
    <source>
        <dbReference type="ARBA" id="ARBA00004123"/>
    </source>
</evidence>
<dbReference type="GO" id="GO:2001240">
    <property type="term" value="P:negative regulation of extrinsic apoptotic signaling pathway in absence of ligand"/>
    <property type="evidence" value="ECO:0007669"/>
    <property type="project" value="TreeGrafter"/>
</dbReference>
<comment type="caution">
    <text evidence="17">The sequence shown here is derived from an EMBL/GenBank/DDBJ whole genome shotgun (WGS) entry which is preliminary data.</text>
</comment>
<evidence type="ECO:0000313" key="18">
    <source>
        <dbReference type="Proteomes" id="UP000250572"/>
    </source>
</evidence>
<dbReference type="NCBIfam" id="TIGR01658">
    <property type="entry name" value="EYA-cons_domain"/>
    <property type="match status" value="1"/>
</dbReference>
<reference evidence="17 18" key="1">
    <citation type="journal article" date="2018" name="G3 (Bethesda)">
        <title>A High-Quality Reference Genome for the Invasive Mosquitofish Gambusia affinis Using a Chicago Library.</title>
        <authorList>
            <person name="Hoffberg S.L."/>
            <person name="Troendle N.J."/>
            <person name="Glenn T.C."/>
            <person name="Mahmud O."/>
            <person name="Louha S."/>
            <person name="Chalopin D."/>
            <person name="Bennetzen J.L."/>
            <person name="Mauricio R."/>
        </authorList>
    </citation>
    <scope>NUCLEOTIDE SEQUENCE [LARGE SCALE GENOMIC DNA]</scope>
    <source>
        <strain evidence="17">NE01/NJP1002.9</strain>
        <tissue evidence="17">Muscle</tissue>
    </source>
</reference>
<dbReference type="CDD" id="cd02601">
    <property type="entry name" value="HAD_Eya"/>
    <property type="match status" value="1"/>
</dbReference>
<evidence type="ECO:0000256" key="9">
    <source>
        <dbReference type="ARBA" id="ARBA00023159"/>
    </source>
</evidence>
<feature type="region of interest" description="Disordered" evidence="16">
    <location>
        <begin position="131"/>
        <end position="154"/>
    </location>
</feature>
<protein>
    <recommendedName>
        <fullName evidence="15">Eyes absent homolog</fullName>
        <ecNumber evidence="15">3.1.3.48</ecNumber>
    </recommendedName>
</protein>
<dbReference type="PANTHER" id="PTHR10190:SF17">
    <property type="entry name" value="EYES ABSENT HOMOLOG 4"/>
    <property type="match status" value="1"/>
</dbReference>
<evidence type="ECO:0000256" key="4">
    <source>
        <dbReference type="ARBA" id="ARBA00022723"/>
    </source>
</evidence>